<dbReference type="GO" id="GO:0042273">
    <property type="term" value="P:ribosomal large subunit biogenesis"/>
    <property type="evidence" value="ECO:0007669"/>
    <property type="project" value="Ensembl"/>
</dbReference>
<dbReference type="GO" id="GO:0005829">
    <property type="term" value="C:cytosol"/>
    <property type="evidence" value="ECO:0007669"/>
    <property type="project" value="Ensembl"/>
</dbReference>
<keyword evidence="2" id="KW-1185">Reference proteome</keyword>
<dbReference type="AlphaFoldDB" id="A0A4X2JV40"/>
<dbReference type="GO" id="GO:0005730">
    <property type="term" value="C:nucleolus"/>
    <property type="evidence" value="ECO:0007669"/>
    <property type="project" value="Ensembl"/>
</dbReference>
<dbReference type="GeneTree" id="ENSGT00390000008551"/>
<dbReference type="Pfam" id="PF15011">
    <property type="entry name" value="CA109-like"/>
    <property type="match status" value="1"/>
</dbReference>
<gene>
    <name evidence="1" type="primary">AIRIM</name>
</gene>
<dbReference type="Proteomes" id="UP000314987">
    <property type="component" value="Unassembled WGS sequence"/>
</dbReference>
<proteinExistence type="predicted"/>
<accession>A0A4X2JV40</accession>
<protein>
    <submittedName>
        <fullName evidence="1">AFG2 interacting ribosome maturation factor</fullName>
    </submittedName>
</protein>
<sequence length="201" mass="22955">MSPREPLPAVQEVLKKVFCVVQHQHGLWRSTVSDCSPLLTSLSNLAEQLQASQNVQLEETPLRAFPDLKDCLRRKLLAAGDAILDQLGEKLTSLLQVRDTISSHVEQVFELYEQKADELDLDVVLQPSAVSPSLADMLAWLQDIDRHFRNSYLERKYLLSQIQWGNLPNIQTLPQAWDRISENDQDFVQDILLSVSFFLET</sequence>
<dbReference type="OMA" id="SHVEQVF"/>
<dbReference type="InterPro" id="IPR029159">
    <property type="entry name" value="CA109-like"/>
</dbReference>
<reference evidence="2" key="1">
    <citation type="submission" date="2018-12" db="EMBL/GenBank/DDBJ databases">
        <authorList>
            <person name="Yazar S."/>
        </authorList>
    </citation>
    <scope>NUCLEOTIDE SEQUENCE [LARGE SCALE GENOMIC DNA]</scope>
</reference>
<dbReference type="GO" id="GO:0005654">
    <property type="term" value="C:nucleoplasm"/>
    <property type="evidence" value="ECO:0007669"/>
    <property type="project" value="Ensembl"/>
</dbReference>
<evidence type="ECO:0000313" key="1">
    <source>
        <dbReference type="Ensembl" id="ENSVURP00010003429.1"/>
    </source>
</evidence>
<reference evidence="1" key="3">
    <citation type="submission" date="2025-09" db="UniProtKB">
        <authorList>
            <consortium name="Ensembl"/>
        </authorList>
    </citation>
    <scope>IDENTIFICATION</scope>
</reference>
<dbReference type="OrthoDB" id="6605214at2759"/>
<evidence type="ECO:0000313" key="2">
    <source>
        <dbReference type="Proteomes" id="UP000314987"/>
    </source>
</evidence>
<dbReference type="PANTHER" id="PTHR16234">
    <property type="entry name" value="SIMILAR TO HYPOTHETICAL PROTEIN FLJ20508"/>
    <property type="match status" value="1"/>
</dbReference>
<reference evidence="1" key="2">
    <citation type="submission" date="2025-08" db="UniProtKB">
        <authorList>
            <consortium name="Ensembl"/>
        </authorList>
    </citation>
    <scope>IDENTIFICATION</scope>
</reference>
<name>A0A4X2JV40_VOMUR</name>
<dbReference type="STRING" id="29139.ENSVURP00010003429"/>
<dbReference type="PANTHER" id="PTHR16234:SF5">
    <property type="entry name" value="AFG2-INTERACTING RIBOSOME MATURATION FACTOR"/>
    <property type="match status" value="1"/>
</dbReference>
<dbReference type="Ensembl" id="ENSVURT00010003889.1">
    <property type="protein sequence ID" value="ENSVURP00010003429.1"/>
    <property type="gene ID" value="ENSVURG00010002753.1"/>
</dbReference>
<organism evidence="1 2">
    <name type="scientific">Vombatus ursinus</name>
    <name type="common">Common wombat</name>
    <dbReference type="NCBI Taxonomy" id="29139"/>
    <lineage>
        <taxon>Eukaryota</taxon>
        <taxon>Metazoa</taxon>
        <taxon>Chordata</taxon>
        <taxon>Craniata</taxon>
        <taxon>Vertebrata</taxon>
        <taxon>Euteleostomi</taxon>
        <taxon>Mammalia</taxon>
        <taxon>Metatheria</taxon>
        <taxon>Diprotodontia</taxon>
        <taxon>Vombatidae</taxon>
        <taxon>Vombatus</taxon>
    </lineage>
</organism>